<keyword evidence="5" id="KW-1185">Reference proteome</keyword>
<feature type="domain" description="Protein FecR C-terminal" evidence="3">
    <location>
        <begin position="274"/>
        <end position="339"/>
    </location>
</feature>
<feature type="transmembrane region" description="Helical" evidence="1">
    <location>
        <begin position="90"/>
        <end position="111"/>
    </location>
</feature>
<evidence type="ECO:0000259" key="3">
    <source>
        <dbReference type="Pfam" id="PF16344"/>
    </source>
</evidence>
<protein>
    <submittedName>
        <fullName evidence="4">FecR domain-containing protein</fullName>
    </submittedName>
</protein>
<accession>A0ABS5IXV6</accession>
<reference evidence="4 5" key="1">
    <citation type="submission" date="2021-04" db="EMBL/GenBank/DDBJ databases">
        <title>Chitinophaga sp. nov., isolated from the rhizosphere soil.</title>
        <authorList>
            <person name="He S."/>
        </authorList>
    </citation>
    <scope>NUCLEOTIDE SEQUENCE [LARGE SCALE GENOMIC DNA]</scope>
    <source>
        <strain evidence="4 5">2R12</strain>
    </source>
</reference>
<evidence type="ECO:0000259" key="2">
    <source>
        <dbReference type="Pfam" id="PF04773"/>
    </source>
</evidence>
<dbReference type="InterPro" id="IPR032508">
    <property type="entry name" value="FecR_C"/>
</dbReference>
<dbReference type="InterPro" id="IPR012373">
    <property type="entry name" value="Ferrdict_sens_TM"/>
</dbReference>
<gene>
    <name evidence="4" type="ORF">KE626_10785</name>
</gene>
<feature type="domain" description="FecR protein" evidence="2">
    <location>
        <begin position="136"/>
        <end position="225"/>
    </location>
</feature>
<dbReference type="Pfam" id="PF16344">
    <property type="entry name" value="FecR_C"/>
    <property type="match status" value="1"/>
</dbReference>
<keyword evidence="1" id="KW-0812">Transmembrane</keyword>
<proteinExistence type="predicted"/>
<dbReference type="EMBL" id="JAGTXB010000004">
    <property type="protein sequence ID" value="MBS0027794.1"/>
    <property type="molecule type" value="Genomic_DNA"/>
</dbReference>
<keyword evidence="1" id="KW-1133">Transmembrane helix</keyword>
<dbReference type="Proteomes" id="UP000676386">
    <property type="component" value="Unassembled WGS sequence"/>
</dbReference>
<dbReference type="Gene3D" id="2.60.120.1440">
    <property type="match status" value="1"/>
</dbReference>
<dbReference type="PANTHER" id="PTHR30273">
    <property type="entry name" value="PERIPLASMIC SIGNAL SENSOR AND SIGMA FACTOR ACTIVATOR FECR-RELATED"/>
    <property type="match status" value="1"/>
</dbReference>
<evidence type="ECO:0000256" key="1">
    <source>
        <dbReference type="SAM" id="Phobius"/>
    </source>
</evidence>
<dbReference type="RefSeq" id="WP_211972907.1">
    <property type="nucleotide sequence ID" value="NZ_CBFHAM010000019.1"/>
</dbReference>
<sequence>MTDKQFHRIEDFWQEASFLSWTLGKDPVAAAWWENWLLEHPQQAPLLEEARQLLLAVQIKEHPLPDAEIAGHVSEIIQQLPTTGGEVSWLNWRAAAIAIGVLLLSGGAWLLTRHQSSPAPLAGIPDHALTEMVNNTGKPVTFPMKDGSTIILEPGAHIRYSREWGKDDRTVYLEGKAAFDVQQHQERPFIVNTGDIQTVVLGTTFTVTAGLQHQNVLVAVQHGKVAIRKNKEAAKEEMILLPNQEADYEASSGKLSKTLIPAPLAQVVVKHQEDFIFNDTPVSTVFEKLEKVYSIRLMYDTATLKSCTITANLNKEAFYDKLDLICKALGLSYQEVDGQLMINGKGCKNN</sequence>
<dbReference type="PANTHER" id="PTHR30273:SF2">
    <property type="entry name" value="PROTEIN FECR"/>
    <property type="match status" value="1"/>
</dbReference>
<dbReference type="Gene3D" id="3.55.50.30">
    <property type="match status" value="1"/>
</dbReference>
<dbReference type="InterPro" id="IPR006860">
    <property type="entry name" value="FecR"/>
</dbReference>
<dbReference type="PIRSF" id="PIRSF018266">
    <property type="entry name" value="FecR"/>
    <property type="match status" value="1"/>
</dbReference>
<evidence type="ECO:0000313" key="4">
    <source>
        <dbReference type="EMBL" id="MBS0027794.1"/>
    </source>
</evidence>
<comment type="caution">
    <text evidence="4">The sequence shown here is derived from an EMBL/GenBank/DDBJ whole genome shotgun (WGS) entry which is preliminary data.</text>
</comment>
<dbReference type="Pfam" id="PF04773">
    <property type="entry name" value="FecR"/>
    <property type="match status" value="1"/>
</dbReference>
<organism evidence="4 5">
    <name type="scientific">Chitinophaga hostae</name>
    <dbReference type="NCBI Taxonomy" id="2831022"/>
    <lineage>
        <taxon>Bacteria</taxon>
        <taxon>Pseudomonadati</taxon>
        <taxon>Bacteroidota</taxon>
        <taxon>Chitinophagia</taxon>
        <taxon>Chitinophagales</taxon>
        <taxon>Chitinophagaceae</taxon>
        <taxon>Chitinophaga</taxon>
    </lineage>
</organism>
<keyword evidence="1" id="KW-0472">Membrane</keyword>
<evidence type="ECO:0000313" key="5">
    <source>
        <dbReference type="Proteomes" id="UP000676386"/>
    </source>
</evidence>
<name>A0ABS5IXV6_9BACT</name>